<evidence type="ECO:0000313" key="2">
    <source>
        <dbReference type="EMBL" id="MDA1386491.1"/>
    </source>
</evidence>
<dbReference type="EMBL" id="JAVDYD010000001">
    <property type="protein sequence ID" value="MDR7339007.1"/>
    <property type="molecule type" value="Genomic_DNA"/>
</dbReference>
<reference evidence="3 5" key="2">
    <citation type="submission" date="2023-07" db="EMBL/GenBank/DDBJ databases">
        <title>Sequencing the genomes of 1000 actinobacteria strains.</title>
        <authorList>
            <person name="Klenk H.-P."/>
        </authorList>
    </citation>
    <scope>NUCLEOTIDE SEQUENCE [LARGE SCALE GENOMIC DNA]</scope>
    <source>
        <strain evidence="3 5">DSM 44724</strain>
    </source>
</reference>
<reference evidence="2" key="1">
    <citation type="submission" date="2022-12" db="EMBL/GenBank/DDBJ databases">
        <title>Gycomyces niveus sp.nov., a novel actinomycete isolated from soil in Shouguang.</title>
        <authorList>
            <person name="Yang X."/>
        </authorList>
    </citation>
    <scope>NUCLEOTIDE SEQUENCE</scope>
    <source>
        <strain evidence="2">DSM 44724</strain>
    </source>
</reference>
<keyword evidence="1" id="KW-0472">Membrane</keyword>
<feature type="transmembrane region" description="Helical" evidence="1">
    <location>
        <begin position="100"/>
        <end position="118"/>
    </location>
</feature>
<feature type="transmembrane region" description="Helical" evidence="1">
    <location>
        <begin position="44"/>
        <end position="64"/>
    </location>
</feature>
<dbReference type="RefSeq" id="WP_270122960.1">
    <property type="nucleotide sequence ID" value="NZ_BAAAOM010000004.1"/>
</dbReference>
<keyword evidence="1" id="KW-1133">Transmembrane helix</keyword>
<feature type="transmembrane region" description="Helical" evidence="1">
    <location>
        <begin position="69"/>
        <end position="88"/>
    </location>
</feature>
<gene>
    <name evidence="3" type="ORF">J2S69_002726</name>
    <name evidence="2" type="ORF">O2L01_15950</name>
</gene>
<keyword evidence="5" id="KW-1185">Reference proteome</keyword>
<dbReference type="Proteomes" id="UP001183604">
    <property type="component" value="Unassembled WGS sequence"/>
</dbReference>
<dbReference type="EMBL" id="JAPZVQ010000009">
    <property type="protein sequence ID" value="MDA1386491.1"/>
    <property type="molecule type" value="Genomic_DNA"/>
</dbReference>
<comment type="caution">
    <text evidence="2">The sequence shown here is derived from an EMBL/GenBank/DDBJ whole genome shotgun (WGS) entry which is preliminary data.</text>
</comment>
<evidence type="ECO:0000313" key="5">
    <source>
        <dbReference type="Proteomes" id="UP001183604"/>
    </source>
</evidence>
<sequence>MTTRLTVTTAVIVAALSMLAFGAWSWLDPDGFAVWAGWPNHVHFLHDAGAFQMGIGMMMIWALWWRDAVAVVLAGFVFTNTFHAYNHAMDLDMGGHASDPWLLLALSAIAAVGLALRLRVLRHRTADESADEEAAA</sequence>
<proteinExistence type="predicted"/>
<organism evidence="2 4">
    <name type="scientific">Glycomyces lechevalierae</name>
    <dbReference type="NCBI Taxonomy" id="256034"/>
    <lineage>
        <taxon>Bacteria</taxon>
        <taxon>Bacillati</taxon>
        <taxon>Actinomycetota</taxon>
        <taxon>Actinomycetes</taxon>
        <taxon>Glycomycetales</taxon>
        <taxon>Glycomycetaceae</taxon>
        <taxon>Glycomyces</taxon>
    </lineage>
</organism>
<keyword evidence="1" id="KW-0812">Transmembrane</keyword>
<evidence type="ECO:0000313" key="4">
    <source>
        <dbReference type="Proteomes" id="UP001145799"/>
    </source>
</evidence>
<accession>A0A9X3SYN4</accession>
<evidence type="ECO:0000256" key="1">
    <source>
        <dbReference type="SAM" id="Phobius"/>
    </source>
</evidence>
<dbReference type="AlphaFoldDB" id="A0A9X3SYN4"/>
<protein>
    <submittedName>
        <fullName evidence="3">Lysylphosphatidylglycerol synthetase-like protein (DUF2156 family)</fullName>
    </submittedName>
</protein>
<dbReference type="Proteomes" id="UP001145799">
    <property type="component" value="Unassembled WGS sequence"/>
</dbReference>
<evidence type="ECO:0000313" key="3">
    <source>
        <dbReference type="EMBL" id="MDR7339007.1"/>
    </source>
</evidence>
<name>A0A9X3SYN4_9ACTN</name>